<dbReference type="KEGG" id="daf:Desaf_2310"/>
<dbReference type="InterPro" id="IPR002545">
    <property type="entry name" value="CheW-lke_dom"/>
</dbReference>
<gene>
    <name evidence="2" type="ORF">Desaf_2310</name>
</gene>
<dbReference type="PANTHER" id="PTHR22617:SF41">
    <property type="entry name" value="CHEMOTAXIS SIGNAL TRANSDUCTION SYSTEM ADAPTOR PROTEIN CHEW"/>
    <property type="match status" value="1"/>
</dbReference>
<feature type="domain" description="CheW-like" evidence="1">
    <location>
        <begin position="9"/>
        <end position="153"/>
    </location>
</feature>
<dbReference type="RefSeq" id="WP_014260345.1">
    <property type="nucleotide sequence ID" value="NC_016629.1"/>
</dbReference>
<accession>F3YXD8</accession>
<evidence type="ECO:0000259" key="1">
    <source>
        <dbReference type="PROSITE" id="PS50851"/>
    </source>
</evidence>
<organism evidence="2 3">
    <name type="scientific">Desulfocurvibacter africanus subsp. africanus str. Walvis Bay</name>
    <dbReference type="NCBI Taxonomy" id="690850"/>
    <lineage>
        <taxon>Bacteria</taxon>
        <taxon>Pseudomonadati</taxon>
        <taxon>Thermodesulfobacteriota</taxon>
        <taxon>Desulfovibrionia</taxon>
        <taxon>Desulfovibrionales</taxon>
        <taxon>Desulfovibrionaceae</taxon>
        <taxon>Desulfocurvibacter</taxon>
    </lineage>
</organism>
<dbReference type="GO" id="GO:0005829">
    <property type="term" value="C:cytosol"/>
    <property type="evidence" value="ECO:0007669"/>
    <property type="project" value="TreeGrafter"/>
</dbReference>
<evidence type="ECO:0000313" key="3">
    <source>
        <dbReference type="Proteomes" id="UP000007844"/>
    </source>
</evidence>
<dbReference type="GO" id="GO:0007165">
    <property type="term" value="P:signal transduction"/>
    <property type="evidence" value="ECO:0007669"/>
    <property type="project" value="InterPro"/>
</dbReference>
<keyword evidence="3" id="KW-1185">Reference proteome</keyword>
<dbReference type="InterPro" id="IPR036061">
    <property type="entry name" value="CheW-like_dom_sf"/>
</dbReference>
<protein>
    <submittedName>
        <fullName evidence="2">CheW protein</fullName>
    </submittedName>
</protein>
<dbReference type="Gene3D" id="2.40.50.180">
    <property type="entry name" value="CheA-289, Domain 4"/>
    <property type="match status" value="1"/>
</dbReference>
<dbReference type="eggNOG" id="COG0835">
    <property type="taxonomic scope" value="Bacteria"/>
</dbReference>
<dbReference type="GO" id="GO:0006935">
    <property type="term" value="P:chemotaxis"/>
    <property type="evidence" value="ECO:0007669"/>
    <property type="project" value="InterPro"/>
</dbReference>
<dbReference type="EMBL" id="CP003221">
    <property type="protein sequence ID" value="EGJ50636.1"/>
    <property type="molecule type" value="Genomic_DNA"/>
</dbReference>
<dbReference type="InterPro" id="IPR039315">
    <property type="entry name" value="CheW"/>
</dbReference>
<dbReference type="PANTHER" id="PTHR22617">
    <property type="entry name" value="CHEMOTAXIS SENSOR HISTIDINE KINASE-RELATED"/>
    <property type="match status" value="1"/>
</dbReference>
<sequence>MRENSNQTTSQYLTFILDGEVFALDIGTVREVLEWTTITRVPRTSDFMRGVINLRGNAVPVVDLRLKFGLGQAEKTVNTCIIIVEVKMDDDLVVMGALADSVREVIEINAEDTLPAPKIGTTVDAEFLKGMARQDDEFIIILDIQRLFSDQELTTLQESDELAVA</sequence>
<dbReference type="SMART" id="SM00260">
    <property type="entry name" value="CheW"/>
    <property type="match status" value="1"/>
</dbReference>
<dbReference type="SUPFAM" id="SSF50341">
    <property type="entry name" value="CheW-like"/>
    <property type="match status" value="1"/>
</dbReference>
<dbReference type="HOGENOM" id="CLU_048995_1_1_7"/>
<dbReference type="Pfam" id="PF01584">
    <property type="entry name" value="CheW"/>
    <property type="match status" value="1"/>
</dbReference>
<proteinExistence type="predicted"/>
<name>F3YXD8_DESAF</name>
<evidence type="ECO:0000313" key="2">
    <source>
        <dbReference type="EMBL" id="EGJ50636.1"/>
    </source>
</evidence>
<dbReference type="Gene3D" id="2.30.30.40">
    <property type="entry name" value="SH3 Domains"/>
    <property type="match status" value="1"/>
</dbReference>
<dbReference type="STRING" id="690850.Desaf_2310"/>
<dbReference type="Proteomes" id="UP000007844">
    <property type="component" value="Chromosome"/>
</dbReference>
<dbReference type="CDD" id="cd00732">
    <property type="entry name" value="CheW"/>
    <property type="match status" value="1"/>
</dbReference>
<reference evidence="2 3" key="1">
    <citation type="journal article" date="2011" name="J. Bacteriol.">
        <title>Genome sequence of the mercury-methylating and pleomorphic Desulfovibrio africanus Strain Walvis Bay.</title>
        <authorList>
            <person name="Brown S.D."/>
            <person name="Wall J.D."/>
            <person name="Kucken A.M."/>
            <person name="Gilmour C.C."/>
            <person name="Podar M."/>
            <person name="Brandt C.C."/>
            <person name="Teshima H."/>
            <person name="Detter J.C."/>
            <person name="Han C.S."/>
            <person name="Land M.L."/>
            <person name="Lucas S."/>
            <person name="Han J."/>
            <person name="Pennacchio L."/>
            <person name="Nolan M."/>
            <person name="Pitluck S."/>
            <person name="Woyke T."/>
            <person name="Goodwin L."/>
            <person name="Palumbo A.V."/>
            <person name="Elias D.A."/>
        </authorList>
    </citation>
    <scope>NUCLEOTIDE SEQUENCE [LARGE SCALE GENOMIC DNA]</scope>
    <source>
        <strain evidence="2 3">Walvis Bay</strain>
    </source>
</reference>
<dbReference type="AlphaFoldDB" id="F3YXD8"/>
<dbReference type="PROSITE" id="PS50851">
    <property type="entry name" value="CHEW"/>
    <property type="match status" value="1"/>
</dbReference>